<sequence>MKFWTGVNQLLVFRNGARNGWHDVNPISPNYTTGSDFPWAEAQSGEQGPVTFYDQAGSTFHRSLTLAPNDGFAVFCEFSGGQLTSVANVKFQPNFPVRLDKLIQANRNSTGCFAAVLIYVTRIECAFA</sequence>
<gene>
    <name evidence="1" type="ORF">P879_12046</name>
</gene>
<keyword evidence="2" id="KW-1185">Reference proteome</keyword>
<organism evidence="1 2">
    <name type="scientific">Paragonimus westermani</name>
    <dbReference type="NCBI Taxonomy" id="34504"/>
    <lineage>
        <taxon>Eukaryota</taxon>
        <taxon>Metazoa</taxon>
        <taxon>Spiralia</taxon>
        <taxon>Lophotrochozoa</taxon>
        <taxon>Platyhelminthes</taxon>
        <taxon>Trematoda</taxon>
        <taxon>Digenea</taxon>
        <taxon>Plagiorchiida</taxon>
        <taxon>Troglotremata</taxon>
        <taxon>Troglotrematidae</taxon>
        <taxon>Paragonimus</taxon>
    </lineage>
</organism>
<dbReference type="Proteomes" id="UP000699462">
    <property type="component" value="Unassembled WGS sequence"/>
</dbReference>
<reference evidence="1 2" key="1">
    <citation type="submission" date="2019-07" db="EMBL/GenBank/DDBJ databases">
        <title>Annotation for the trematode Paragonimus westermani.</title>
        <authorList>
            <person name="Choi Y.-J."/>
        </authorList>
    </citation>
    <scope>NUCLEOTIDE SEQUENCE [LARGE SCALE GENOMIC DNA]</scope>
    <source>
        <strain evidence="1">180907_Pwestermani</strain>
    </source>
</reference>
<dbReference type="AlphaFoldDB" id="A0A8T0D527"/>
<accession>A0A8T0D527</accession>
<protein>
    <submittedName>
        <fullName evidence="1">Uncharacterized protein</fullName>
    </submittedName>
</protein>
<dbReference type="OrthoDB" id="6240229at2759"/>
<evidence type="ECO:0000313" key="1">
    <source>
        <dbReference type="EMBL" id="KAF8562953.1"/>
    </source>
</evidence>
<proteinExistence type="predicted"/>
<name>A0A8T0D527_9TREM</name>
<comment type="caution">
    <text evidence="1">The sequence shown here is derived from an EMBL/GenBank/DDBJ whole genome shotgun (WGS) entry which is preliminary data.</text>
</comment>
<dbReference type="EMBL" id="JTDF01015557">
    <property type="protein sequence ID" value="KAF8562953.1"/>
    <property type="molecule type" value="Genomic_DNA"/>
</dbReference>
<evidence type="ECO:0000313" key="2">
    <source>
        <dbReference type="Proteomes" id="UP000699462"/>
    </source>
</evidence>